<evidence type="ECO:0000313" key="3">
    <source>
        <dbReference type="EMBL" id="AKA78011.1"/>
    </source>
</evidence>
<dbReference type="Proteomes" id="UP000033085">
    <property type="component" value="Chromosome"/>
</dbReference>
<dbReference type="KEGG" id="ssof:SULC_0175"/>
<dbReference type="EMBL" id="CP011057">
    <property type="protein sequence ID" value="AKA78011.1"/>
    <property type="molecule type" value="Genomic_DNA"/>
</dbReference>
<reference evidence="13 14" key="1">
    <citation type="journal article" date="2015" name="Genome Announc.">
        <title>Complete Genome Sequence of Sulfolobus solfataricus Strain 98/2 and Evolved Derivatives.</title>
        <authorList>
            <person name="McCarthy S."/>
            <person name="Gradnigo J."/>
            <person name="Johnson T."/>
            <person name="Payne S."/>
            <person name="Lipzen A."/>
            <person name="Martin J."/>
            <person name="Schackwitz W."/>
            <person name="Moriyama E."/>
            <person name="Blum P."/>
        </authorList>
    </citation>
    <scope>NUCLEOTIDE SEQUENCE [LARGE SCALE GENOMIC DNA]</scope>
    <source>
        <strain evidence="13">98/2 SULC</strain>
        <strain evidence="1">SARC-B</strain>
        <strain evidence="2">SARC-C</strain>
        <strain evidence="3 15">SULA</strain>
        <strain evidence="14">SULB</strain>
    </source>
</reference>
<dbReference type="EMBL" id="LT549890">
    <property type="protein sequence ID" value="SAI86056.1"/>
    <property type="molecule type" value="Genomic_DNA"/>
</dbReference>
<evidence type="ECO:0000313" key="6">
    <source>
        <dbReference type="EMBL" id="AZF72370.1"/>
    </source>
</evidence>
<dbReference type="Proteomes" id="UP000594632">
    <property type="component" value="Chromosome"/>
</dbReference>
<dbReference type="Pfam" id="PF06626">
    <property type="entry name" value="DUF1152"/>
    <property type="match status" value="1"/>
</dbReference>
<dbReference type="EMBL" id="CP033236">
    <property type="protein sequence ID" value="AZF69750.1"/>
    <property type="molecule type" value="Genomic_DNA"/>
</dbReference>
<evidence type="ECO:0000313" key="9">
    <source>
        <dbReference type="EMBL" id="AZF80205.1"/>
    </source>
</evidence>
<dbReference type="InterPro" id="IPR010581">
    <property type="entry name" value="DUF1152"/>
</dbReference>
<evidence type="ECO:0000313" key="22">
    <source>
        <dbReference type="Proteomes" id="UP000278715"/>
    </source>
</evidence>
<dbReference type="Proteomes" id="UP000278715">
    <property type="component" value="Chromosome"/>
</dbReference>
<evidence type="ECO:0000313" key="15">
    <source>
        <dbReference type="Proteomes" id="UP000033106"/>
    </source>
</evidence>
<reference evidence="17 18" key="4">
    <citation type="journal article" date="2018" name="Proc. Natl. Acad. Sci. U.S.A.">
        <title>Nonmutational mechanism of inheritance in the Archaeon Sulfolobus solfataricus.</title>
        <authorList>
            <person name="Payne S."/>
            <person name="McCarthy S."/>
            <person name="Johnson T."/>
            <person name="North E."/>
            <person name="Blum P."/>
        </authorList>
    </citation>
    <scope>NUCLEOTIDE SEQUENCE [LARGE SCALE GENOMIC DNA]</scope>
    <source>
        <strain evidence="5 17">SARC-H</strain>
        <strain evidence="6 21">SARC-I</strain>
        <strain evidence="8 22">SARC-N</strain>
        <strain evidence="9 23">SARC-O</strain>
        <strain evidence="10 18">SUL120</strain>
        <strain evidence="4 19">SULG</strain>
        <strain evidence="7 20">SULM</strain>
    </source>
</reference>
<dbReference type="EMBL" id="CP033241">
    <property type="protein sequence ID" value="AZF82811.1"/>
    <property type="molecule type" value="Genomic_DNA"/>
</dbReference>
<evidence type="ECO:0000313" key="17">
    <source>
        <dbReference type="Proteomes" id="UP000267993"/>
    </source>
</evidence>
<evidence type="ECO:0000313" key="2">
    <source>
        <dbReference type="EMBL" id="AKA75318.1"/>
    </source>
</evidence>
<dbReference type="Proteomes" id="UP000267993">
    <property type="component" value="Chromosome"/>
</dbReference>
<dbReference type="PATRIC" id="fig|2287.6.peg.183"/>
<dbReference type="Proteomes" id="UP000273443">
    <property type="component" value="Chromosome"/>
</dbReference>
<dbReference type="AlphaFoldDB" id="A0A0E3GVW1"/>
<sequence>MKAFVFGIGGGGDVVSAIVAYNYLRKLGYDVLLGSVVWERYVEDPIPGPICFDNIRNGVLVNQGLYKVNRDTYAIRGNRRVVPQLVRAVRALNLGEAYGICNKDGVIGLYSSLKEFVNKEKIDLIVGVDAGGDVLAKGCEETLGSPLIDFISLASLVKLEEDGYNVMLGVIGSGSDGELQYDYFLKRISEIASLNGLLDIKGYDRETANLVGRILNEVTTEASKIPFDAFKGLYGEITIRNGTRKVLVTPISAVMFFLDPIKIAETSPLYSLVKDSISIDDAKKNLNEVGIYTEYNFEEDLYNEFGLNASHASAYDVDRIRVEGKRKLGGVKIKC</sequence>
<evidence type="ECO:0000313" key="16">
    <source>
        <dbReference type="Proteomes" id="UP000076770"/>
    </source>
</evidence>
<evidence type="ECO:0000313" key="11">
    <source>
        <dbReference type="EMBL" id="QPG49636.1"/>
    </source>
</evidence>
<proteinExistence type="predicted"/>
<dbReference type="OMA" id="LTYAWDR"/>
<evidence type="ECO:0000313" key="5">
    <source>
        <dbReference type="EMBL" id="AZF69750.1"/>
    </source>
</evidence>
<accession>A0A0E3GVW1</accession>
<evidence type="ECO:0000313" key="10">
    <source>
        <dbReference type="EMBL" id="AZF82811.1"/>
    </source>
</evidence>
<dbReference type="Proteomes" id="UP000282269">
    <property type="component" value="Chromosome"/>
</dbReference>
<dbReference type="EMBL" id="CP050869">
    <property type="protein sequence ID" value="QPG49636.1"/>
    <property type="molecule type" value="Genomic_DNA"/>
</dbReference>
<dbReference type="Proteomes" id="UP000033106">
    <property type="component" value="Chromosome"/>
</dbReference>
<evidence type="ECO:0000313" key="8">
    <source>
        <dbReference type="EMBL" id="AZF77597.1"/>
    </source>
</evidence>
<evidence type="ECO:0000313" key="20">
    <source>
        <dbReference type="Proteomes" id="UP000273443"/>
    </source>
</evidence>
<evidence type="ECO:0000313" key="7">
    <source>
        <dbReference type="EMBL" id="AZF74990.1"/>
    </source>
</evidence>
<evidence type="ECO:0000313" key="14">
    <source>
        <dbReference type="Proteomes" id="UP000033085"/>
    </source>
</evidence>
<organism evidence="3 15">
    <name type="scientific">Saccharolobus solfataricus</name>
    <name type="common">Sulfolobus solfataricus</name>
    <dbReference type="NCBI Taxonomy" id="2287"/>
    <lineage>
        <taxon>Archaea</taxon>
        <taxon>Thermoproteota</taxon>
        <taxon>Thermoprotei</taxon>
        <taxon>Sulfolobales</taxon>
        <taxon>Sulfolobaceae</taxon>
        <taxon>Saccharolobus</taxon>
    </lineage>
</organism>
<evidence type="ECO:0000313" key="1">
    <source>
        <dbReference type="EMBL" id="AKA72619.1"/>
    </source>
</evidence>
<dbReference type="Proteomes" id="UP000033057">
    <property type="component" value="Chromosome"/>
</dbReference>
<dbReference type="PIRSF" id="PIRSF029122">
    <property type="entry name" value="DUF1152"/>
    <property type="match status" value="1"/>
</dbReference>
<evidence type="ECO:0000313" key="21">
    <source>
        <dbReference type="Proteomes" id="UP000275843"/>
    </source>
</evidence>
<evidence type="ECO:0000313" key="24">
    <source>
        <dbReference type="Proteomes" id="UP000594632"/>
    </source>
</evidence>
<dbReference type="RefSeq" id="WP_009989470.1">
    <property type="nucleotide sequence ID" value="NZ_CP011055.2"/>
</dbReference>
<evidence type="ECO:0000313" key="13">
    <source>
        <dbReference type="Proteomes" id="UP000033057"/>
    </source>
</evidence>
<dbReference type="Proteomes" id="UP000273194">
    <property type="component" value="Chromosome"/>
</dbReference>
<dbReference type="KEGG" id="ssol:SULB_0176"/>
<evidence type="ECO:0000313" key="4">
    <source>
        <dbReference type="EMBL" id="AZF67130.1"/>
    </source>
</evidence>
<gene>
    <name evidence="11" type="ORF">HFC64_07220</name>
    <name evidence="12" type="ORF">SSOP1_2502</name>
    <name evidence="3" type="ORF">SULA_0175</name>
    <name evidence="1" type="ORF">SULB_0176</name>
    <name evidence="2" type="ORF">SULC_0175</name>
    <name evidence="4" type="ORF">SULG_00890</name>
    <name evidence="5" type="ORF">SULH_00890</name>
    <name evidence="6" type="ORF">SULI_00890</name>
    <name evidence="7" type="ORF">SULM_00890</name>
    <name evidence="8" type="ORF">SULN_00890</name>
    <name evidence="9" type="ORF">SULO_00900</name>
    <name evidence="10" type="ORF">SULZ_00900</name>
</gene>
<dbReference type="GeneID" id="1453849"/>
<dbReference type="EMBL" id="CP033240">
    <property type="protein sequence ID" value="AZF80205.1"/>
    <property type="molecule type" value="Genomic_DNA"/>
</dbReference>
<dbReference type="EMBL" id="CP011055">
    <property type="protein sequence ID" value="AKA72619.1"/>
    <property type="molecule type" value="Genomic_DNA"/>
</dbReference>
<evidence type="ECO:0000313" key="12">
    <source>
        <dbReference type="EMBL" id="SAI86056.1"/>
    </source>
</evidence>
<dbReference type="OrthoDB" id="275458at2157"/>
<dbReference type="EMBL" id="CP033237">
    <property type="protein sequence ID" value="AZF72370.1"/>
    <property type="molecule type" value="Genomic_DNA"/>
</dbReference>
<reference evidence="11 24" key="6">
    <citation type="journal article" date="2020" name="Nat. Commun.">
        <title>The structures of two archaeal type IV pili illuminate evolutionary relationships.</title>
        <authorList>
            <person name="Wang F."/>
            <person name="Baquero D.P."/>
            <person name="Su Z."/>
            <person name="Beltran L.C."/>
            <person name="Prangishvili D."/>
            <person name="Krupovic M."/>
            <person name="Egelman E.H."/>
        </authorList>
    </citation>
    <scope>NUCLEOTIDE SEQUENCE [LARGE SCALE GENOMIC DNA]</scope>
    <source>
        <strain evidence="11 24">POZ149</strain>
    </source>
</reference>
<dbReference type="Proteomes" id="UP000269431">
    <property type="component" value="Chromosome"/>
</dbReference>
<dbReference type="Proteomes" id="UP000076770">
    <property type="component" value="Chromosome i"/>
</dbReference>
<dbReference type="Proteomes" id="UP000275843">
    <property type="component" value="Chromosome"/>
</dbReference>
<evidence type="ECO:0000313" key="23">
    <source>
        <dbReference type="Proteomes" id="UP000282269"/>
    </source>
</evidence>
<reference evidence="3" key="5">
    <citation type="submission" date="2018-10" db="EMBL/GenBank/DDBJ databases">
        <authorList>
            <person name="McCarthy S."/>
            <person name="Gradnigo J."/>
            <person name="Johnson T."/>
            <person name="Payne S."/>
            <person name="Lipzen A."/>
            <person name="Schackwitz W."/>
            <person name="Martin J."/>
            <person name="Moriyama E."/>
            <person name="Blum P."/>
        </authorList>
    </citation>
    <scope>NUCLEOTIDE SEQUENCE</scope>
    <source>
        <strain evidence="1">SARC-B</strain>
        <strain evidence="2">SARC-C</strain>
        <strain evidence="3">SULA</strain>
    </source>
</reference>
<dbReference type="EMBL" id="CP033238">
    <property type="protein sequence ID" value="AZF74990.1"/>
    <property type="molecule type" value="Genomic_DNA"/>
</dbReference>
<evidence type="ECO:0000313" key="18">
    <source>
        <dbReference type="Proteomes" id="UP000269431"/>
    </source>
</evidence>
<reference evidence="16" key="3">
    <citation type="submission" date="2016-04" db="EMBL/GenBank/DDBJ databases">
        <authorList>
            <person name="Shah S.A."/>
            <person name="Garrett R.A."/>
        </authorList>
    </citation>
    <scope>NUCLEOTIDE SEQUENCE [LARGE SCALE GENOMIC DNA]</scope>
    <source>
        <strain evidence="16">ATCC 35091 / DSM 1616 / JCM 8930 / NBRC 15331 / P1</strain>
    </source>
</reference>
<dbReference type="KEGG" id="ssoa:SULA_0175"/>
<evidence type="ECO:0000313" key="19">
    <source>
        <dbReference type="Proteomes" id="UP000273194"/>
    </source>
</evidence>
<protein>
    <submittedName>
        <fullName evidence="3">DUF1152 domain-containing protein</fullName>
    </submittedName>
</protein>
<dbReference type="EMBL" id="CP033239">
    <property type="protein sequence ID" value="AZF77597.1"/>
    <property type="molecule type" value="Genomic_DNA"/>
</dbReference>
<reference evidence="12" key="2">
    <citation type="submission" date="2016-04" db="EMBL/GenBank/DDBJ databases">
        <authorList>
            <person name="Evans L.H."/>
            <person name="Alamgir A."/>
            <person name="Owens N."/>
            <person name="Weber N.D."/>
            <person name="Virtaneva K."/>
            <person name="Barbian K."/>
            <person name="Babar A."/>
            <person name="Rosenke K."/>
        </authorList>
    </citation>
    <scope>NUCLEOTIDE SEQUENCE</scope>
    <source>
        <strain evidence="12">P1</strain>
    </source>
</reference>
<name>A0A0E3GVW1_SACSO</name>
<dbReference type="EMBL" id="CP033235">
    <property type="protein sequence ID" value="AZF67130.1"/>
    <property type="molecule type" value="Genomic_DNA"/>
</dbReference>
<dbReference type="GeneID" id="44128096"/>
<dbReference type="EMBL" id="CP011056">
    <property type="protein sequence ID" value="AKA75318.1"/>
    <property type="molecule type" value="Genomic_DNA"/>
</dbReference>